<name>A0ABR3YAU2_9EURO</name>
<feature type="domain" description="Tryptophan synthase beta chain-like PALP" evidence="16">
    <location>
        <begin position="394"/>
        <end position="678"/>
    </location>
</feature>
<evidence type="ECO:0000256" key="13">
    <source>
        <dbReference type="ARBA" id="ARBA00038933"/>
    </source>
</evidence>
<comment type="catalytic activity">
    <reaction evidence="14">
        <text>[(1-&gt;4)-alpha-D-galacturonosyl](n) + H2O = alpha-D-galacturonate + [(1-&gt;4)-alpha-D-galacturonosyl](n-1)</text>
        <dbReference type="Rhea" id="RHEA:14117"/>
        <dbReference type="Rhea" id="RHEA-COMP:14570"/>
        <dbReference type="Rhea" id="RHEA-COMP:14572"/>
        <dbReference type="ChEBI" id="CHEBI:15377"/>
        <dbReference type="ChEBI" id="CHEBI:58658"/>
        <dbReference type="ChEBI" id="CHEBI:140523"/>
        <dbReference type="EC" id="3.2.1.67"/>
    </reaction>
</comment>
<protein>
    <recommendedName>
        <fullName evidence="13">galacturonan 1,4-alpha-galacturonidase</fullName>
        <ecNumber evidence="13">3.2.1.67</ecNumber>
    </recommendedName>
</protein>
<evidence type="ECO:0000256" key="7">
    <source>
        <dbReference type="ARBA" id="ARBA00023180"/>
    </source>
</evidence>
<evidence type="ECO:0000256" key="8">
    <source>
        <dbReference type="ARBA" id="ARBA00023277"/>
    </source>
</evidence>
<evidence type="ECO:0000256" key="11">
    <source>
        <dbReference type="ARBA" id="ARBA00023326"/>
    </source>
</evidence>
<evidence type="ECO:0000256" key="2">
    <source>
        <dbReference type="ARBA" id="ARBA00008834"/>
    </source>
</evidence>
<evidence type="ECO:0000256" key="14">
    <source>
        <dbReference type="ARBA" id="ARBA00048766"/>
    </source>
</evidence>
<evidence type="ECO:0000256" key="10">
    <source>
        <dbReference type="ARBA" id="ARBA00023316"/>
    </source>
</evidence>
<keyword evidence="3" id="KW-0964">Secreted</keyword>
<proteinExistence type="inferred from homology"/>
<keyword evidence="10" id="KW-0961">Cell wall biogenesis/degradation</keyword>
<dbReference type="EC" id="3.2.1.67" evidence="13"/>
<keyword evidence="6" id="KW-1015">Disulfide bond</keyword>
<comment type="similarity">
    <text evidence="2 15">Belongs to the glycosyl hydrolase 28 family.</text>
</comment>
<reference evidence="17 18" key="1">
    <citation type="journal article" date="2024" name="IMA Fungus">
        <title>IMA Genome - F19 : A genome assembly and annotation guide to empower mycologists, including annotated draft genome sequences of Ceratocystis pirilliformis, Diaporthe australafricana, Fusarium ophioides, Paecilomyces lecythidis, and Sporothrix stenoceras.</title>
        <authorList>
            <person name="Aylward J."/>
            <person name="Wilson A.M."/>
            <person name="Visagie C.M."/>
            <person name="Spraker J."/>
            <person name="Barnes I."/>
            <person name="Buitendag C."/>
            <person name="Ceriani C."/>
            <person name="Del Mar Angel L."/>
            <person name="du Plessis D."/>
            <person name="Fuchs T."/>
            <person name="Gasser K."/>
            <person name="Kramer D."/>
            <person name="Li W."/>
            <person name="Munsamy K."/>
            <person name="Piso A."/>
            <person name="Price J.L."/>
            <person name="Sonnekus B."/>
            <person name="Thomas C."/>
            <person name="van der Nest A."/>
            <person name="van Dijk A."/>
            <person name="van Heerden A."/>
            <person name="van Vuuren N."/>
            <person name="Yilmaz N."/>
            <person name="Duong T.A."/>
            <person name="van der Merwe N.A."/>
            <person name="Wingfield M.J."/>
            <person name="Wingfield B.D."/>
        </authorList>
    </citation>
    <scope>NUCLEOTIDE SEQUENCE [LARGE SCALE GENOMIC DNA]</scope>
    <source>
        <strain evidence="17 18">CMW 18167</strain>
    </source>
</reference>
<evidence type="ECO:0000313" key="17">
    <source>
        <dbReference type="EMBL" id="KAL1884907.1"/>
    </source>
</evidence>
<sequence length="699" mass="74538">MAAFRCCGNGGTVIFPEDQSYWIASRLNPVLNDVMIQWHGQWTFSADLDYWRSNSYPIAFQNHHASFIITGKNITIDGYGTGGINGNGNAWYEAEAGDTQPGRPMPFVFWNVSDVVVENFFVKQPPLWSLNIMNGTNMRFNNIYCNATALTAPYGDNWVQNTDGFDTMDVNNVMLTNFVYQGGDDCVAIKPRSYNVDIRNVTCVGGNGIAIGSLGQYLEDNSVSNILVDNVTTIRYNDDLHNSAYIKTWMGALVPQSSYESAGLPRGGGWGSITNVLLSNFNVLGANSGPSINQDNGDNGSYSGTSLMSISNVAFVNFTGYTNGGSDVTSTVSCSKVHPCYNIAFENVDILPGKNGTSPGKGSCKYTADGGVHGLDGGIGNLILSHLSDPSNAGKELHFYSSSGGNAGLAAVVAARDLGCPCTVVVPFSTKPMMIQKLRTVGATDVIQHGASWFEADSYLRSTFIDVQENTTNGDRGTVKNVYLPPFDHPEIWKGAATMITEVAAQLPPRQPSESEPVSSFPADVIICSVGGGGLINGVIDGLDQYLRANPSKVETGQRNVQVIAAETEGAHSLAHSLRNGSLQSLPAITSLATSLGALTVAPQTLKYAMAPPQGVEVKSVVTSDAEAARGVIRLADEMRLLVELACGISVEVAAGERLKQVVEGLGPDSRVVVVVCGGSNITPEMVAEYRQKLENGWN</sequence>
<keyword evidence="9 15" id="KW-0326">Glycosidase</keyword>
<dbReference type="InterPro" id="IPR000743">
    <property type="entry name" value="Glyco_hydro_28"/>
</dbReference>
<evidence type="ECO:0000256" key="15">
    <source>
        <dbReference type="RuleBase" id="RU361169"/>
    </source>
</evidence>
<dbReference type="InterPro" id="IPR036052">
    <property type="entry name" value="TrpB-like_PALP_sf"/>
</dbReference>
<evidence type="ECO:0000256" key="12">
    <source>
        <dbReference type="ARBA" id="ARBA00037312"/>
    </source>
</evidence>
<keyword evidence="5 15" id="KW-0378">Hydrolase</keyword>
<gene>
    <name evidence="17" type="ORF">Plec18167_001563</name>
</gene>
<evidence type="ECO:0000256" key="5">
    <source>
        <dbReference type="ARBA" id="ARBA00022801"/>
    </source>
</evidence>
<dbReference type="PANTHER" id="PTHR31736">
    <property type="match status" value="1"/>
</dbReference>
<evidence type="ECO:0000256" key="9">
    <source>
        <dbReference type="ARBA" id="ARBA00023295"/>
    </source>
</evidence>
<evidence type="ECO:0000259" key="16">
    <source>
        <dbReference type="Pfam" id="PF00291"/>
    </source>
</evidence>
<evidence type="ECO:0000256" key="1">
    <source>
        <dbReference type="ARBA" id="ARBA00004613"/>
    </source>
</evidence>
<evidence type="ECO:0000256" key="4">
    <source>
        <dbReference type="ARBA" id="ARBA00022729"/>
    </source>
</evidence>
<dbReference type="EMBL" id="JAVDPF010000003">
    <property type="protein sequence ID" value="KAL1884907.1"/>
    <property type="molecule type" value="Genomic_DNA"/>
</dbReference>
<keyword evidence="8" id="KW-0119">Carbohydrate metabolism</keyword>
<dbReference type="Gene3D" id="3.40.50.1100">
    <property type="match status" value="2"/>
</dbReference>
<accession>A0ABR3YAU2</accession>
<keyword evidence="7" id="KW-0325">Glycoprotein</keyword>
<dbReference type="SUPFAM" id="SSF51126">
    <property type="entry name" value="Pectin lyase-like"/>
    <property type="match status" value="1"/>
</dbReference>
<keyword evidence="11" id="KW-0624">Polysaccharide degradation</keyword>
<dbReference type="Pfam" id="PF00295">
    <property type="entry name" value="Glyco_hydro_28"/>
    <property type="match status" value="1"/>
</dbReference>
<comment type="subcellular location">
    <subcellularLocation>
        <location evidence="1">Secreted</location>
    </subcellularLocation>
</comment>
<comment type="function">
    <text evidence="12">Specific in hydrolyzing the terminal glycosidic bond of polygalacturonic acid and oligogalacturonates.</text>
</comment>
<keyword evidence="4" id="KW-0732">Signal</keyword>
<keyword evidence="18" id="KW-1185">Reference proteome</keyword>
<comment type="caution">
    <text evidence="17">The sequence shown here is derived from an EMBL/GenBank/DDBJ whole genome shotgun (WGS) entry which is preliminary data.</text>
</comment>
<dbReference type="SUPFAM" id="SSF53686">
    <property type="entry name" value="Tryptophan synthase beta subunit-like PLP-dependent enzymes"/>
    <property type="match status" value="1"/>
</dbReference>
<organism evidence="17 18">
    <name type="scientific">Paecilomyces lecythidis</name>
    <dbReference type="NCBI Taxonomy" id="3004212"/>
    <lineage>
        <taxon>Eukaryota</taxon>
        <taxon>Fungi</taxon>
        <taxon>Dikarya</taxon>
        <taxon>Ascomycota</taxon>
        <taxon>Pezizomycotina</taxon>
        <taxon>Eurotiomycetes</taxon>
        <taxon>Eurotiomycetidae</taxon>
        <taxon>Eurotiales</taxon>
        <taxon>Thermoascaceae</taxon>
        <taxon>Paecilomyces</taxon>
    </lineage>
</organism>
<evidence type="ECO:0000313" key="18">
    <source>
        <dbReference type="Proteomes" id="UP001583193"/>
    </source>
</evidence>
<dbReference type="Proteomes" id="UP001583193">
    <property type="component" value="Unassembled WGS sequence"/>
</dbReference>
<dbReference type="InterPro" id="IPR011050">
    <property type="entry name" value="Pectin_lyase_fold/virulence"/>
</dbReference>
<dbReference type="Pfam" id="PF00291">
    <property type="entry name" value="PALP"/>
    <property type="match status" value="1"/>
</dbReference>
<dbReference type="Gene3D" id="2.160.20.10">
    <property type="entry name" value="Single-stranded right-handed beta-helix, Pectin lyase-like"/>
    <property type="match status" value="1"/>
</dbReference>
<evidence type="ECO:0000256" key="6">
    <source>
        <dbReference type="ARBA" id="ARBA00023157"/>
    </source>
</evidence>
<dbReference type="InterPro" id="IPR001926">
    <property type="entry name" value="TrpB-like_PALP"/>
</dbReference>
<dbReference type="InterPro" id="IPR012334">
    <property type="entry name" value="Pectin_lyas_fold"/>
</dbReference>
<evidence type="ECO:0000256" key="3">
    <source>
        <dbReference type="ARBA" id="ARBA00022525"/>
    </source>
</evidence>
<dbReference type="PANTHER" id="PTHR31736:SF12">
    <property type="entry name" value="EXO-POLYGALACTURONASE, PUTATIVE-RELATED"/>
    <property type="match status" value="1"/>
</dbReference>